<accession>A0A4Q9VRQ0</accession>
<keyword evidence="2" id="KW-1185">Reference proteome</keyword>
<sequence length="284" mass="32059">MPSGPSAEEILAEPGFPRARSAYIVEMLEQHEDQPALNQMLFDEGRAFIFLTIITMHAGYLPDDRNTWPTIQLLQQEMTKHGIASGGRVRDLVRRLSDIGYLDVETAPGDRRVKLLKPSQKMLSQDQRILRVYYRPLHELFPVPGYPEPMRGDPQFQAMARQIGFAFIDHARRFIMANPTIAFFLPRQAGIMVLTKLMQLWLETEADAAQEISFIDLGESFGISRTHVRELLRGAGSQGLLRLRGNSVTLEPGCRAGFDRFLADTMAGSDLVYRLARQRLAGTT</sequence>
<dbReference type="Proteomes" id="UP000292781">
    <property type="component" value="Unassembled WGS sequence"/>
</dbReference>
<dbReference type="EMBL" id="SJFN01000012">
    <property type="protein sequence ID" value="TBW38294.1"/>
    <property type="molecule type" value="Genomic_DNA"/>
</dbReference>
<proteinExistence type="predicted"/>
<dbReference type="AlphaFoldDB" id="A0A4Q9VRQ0"/>
<gene>
    <name evidence="1" type="ORF">EYW49_10095</name>
</gene>
<protein>
    <submittedName>
        <fullName evidence="1">Uncharacterized protein</fullName>
    </submittedName>
</protein>
<organism evidence="1 2">
    <name type="scientific">Siculibacillus lacustris</name>
    <dbReference type="NCBI Taxonomy" id="1549641"/>
    <lineage>
        <taxon>Bacteria</taxon>
        <taxon>Pseudomonadati</taxon>
        <taxon>Pseudomonadota</taxon>
        <taxon>Alphaproteobacteria</taxon>
        <taxon>Hyphomicrobiales</taxon>
        <taxon>Ancalomicrobiaceae</taxon>
        <taxon>Siculibacillus</taxon>
    </lineage>
</organism>
<name>A0A4Q9VRQ0_9HYPH</name>
<evidence type="ECO:0000313" key="1">
    <source>
        <dbReference type="EMBL" id="TBW38294.1"/>
    </source>
</evidence>
<evidence type="ECO:0000313" key="2">
    <source>
        <dbReference type="Proteomes" id="UP000292781"/>
    </source>
</evidence>
<reference evidence="1 2" key="1">
    <citation type="submission" date="2019-02" db="EMBL/GenBank/DDBJ databases">
        <title>Siculibacillus lacustris gen. nov., sp. nov., a new rosette-forming bacterium isolated from a freshwater crater lake (Lake St. Ana, Romania).</title>
        <authorList>
            <person name="Felfoldi T."/>
            <person name="Marton Z."/>
            <person name="Szabo A."/>
            <person name="Mentes A."/>
            <person name="Boka K."/>
            <person name="Marialigeti K."/>
            <person name="Mathe I."/>
            <person name="Koncz M."/>
            <person name="Schumann P."/>
            <person name="Toth E."/>
        </authorList>
    </citation>
    <scope>NUCLEOTIDE SEQUENCE [LARGE SCALE GENOMIC DNA]</scope>
    <source>
        <strain evidence="1 2">SA-279</strain>
    </source>
</reference>
<comment type="caution">
    <text evidence="1">The sequence shown here is derived from an EMBL/GenBank/DDBJ whole genome shotgun (WGS) entry which is preliminary data.</text>
</comment>
<dbReference type="OrthoDB" id="7594252at2"/>